<protein>
    <submittedName>
        <fullName evidence="1">Uncharacterized protein</fullName>
    </submittedName>
</protein>
<dbReference type="Proteomes" id="UP000439903">
    <property type="component" value="Unassembled WGS sequence"/>
</dbReference>
<name>A0A8H4EPD3_GIGMA</name>
<comment type="caution">
    <text evidence="1">The sequence shown here is derived from an EMBL/GenBank/DDBJ whole genome shotgun (WGS) entry which is preliminary data.</text>
</comment>
<proteinExistence type="predicted"/>
<evidence type="ECO:0000313" key="1">
    <source>
        <dbReference type="EMBL" id="KAF0529898.1"/>
    </source>
</evidence>
<dbReference type="EMBL" id="WTPW01000256">
    <property type="protein sequence ID" value="KAF0529898.1"/>
    <property type="molecule type" value="Genomic_DNA"/>
</dbReference>
<reference evidence="1 2" key="1">
    <citation type="journal article" date="2019" name="Environ. Microbiol.">
        <title>At the nexus of three kingdoms: the genome of the mycorrhizal fungus Gigaspora margarita provides insights into plant, endobacterial and fungal interactions.</title>
        <authorList>
            <person name="Venice F."/>
            <person name="Ghignone S."/>
            <person name="Salvioli di Fossalunga A."/>
            <person name="Amselem J."/>
            <person name="Novero M."/>
            <person name="Xianan X."/>
            <person name="Sedzielewska Toro K."/>
            <person name="Morin E."/>
            <person name="Lipzen A."/>
            <person name="Grigoriev I.V."/>
            <person name="Henrissat B."/>
            <person name="Martin F.M."/>
            <person name="Bonfante P."/>
        </authorList>
    </citation>
    <scope>NUCLEOTIDE SEQUENCE [LARGE SCALE GENOMIC DNA]</scope>
    <source>
        <strain evidence="1 2">BEG34</strain>
    </source>
</reference>
<keyword evidence="2" id="KW-1185">Reference proteome</keyword>
<evidence type="ECO:0000313" key="2">
    <source>
        <dbReference type="Proteomes" id="UP000439903"/>
    </source>
</evidence>
<dbReference type="AlphaFoldDB" id="A0A8H4EPD3"/>
<organism evidence="1 2">
    <name type="scientific">Gigaspora margarita</name>
    <dbReference type="NCBI Taxonomy" id="4874"/>
    <lineage>
        <taxon>Eukaryota</taxon>
        <taxon>Fungi</taxon>
        <taxon>Fungi incertae sedis</taxon>
        <taxon>Mucoromycota</taxon>
        <taxon>Glomeromycotina</taxon>
        <taxon>Glomeromycetes</taxon>
        <taxon>Diversisporales</taxon>
        <taxon>Gigasporaceae</taxon>
        <taxon>Gigaspora</taxon>
    </lineage>
</organism>
<accession>A0A8H4EPD3</accession>
<gene>
    <name evidence="1" type="ORF">F8M41_012580</name>
</gene>
<sequence length="91" mass="10402">MSQNVAVREMFPNNNCQRQPQHVIPNFSQIWQEQEANVQNIPQQKSFANSIHIKSTNLTTDSNTSTNEYYQQILTSPNIVPPPQTPNILHA</sequence>